<organism evidence="1 2">
    <name type="scientific">Bartonella tribocorum</name>
    <dbReference type="NCBI Taxonomy" id="85701"/>
    <lineage>
        <taxon>Bacteria</taxon>
        <taxon>Pseudomonadati</taxon>
        <taxon>Pseudomonadota</taxon>
        <taxon>Alphaproteobacteria</taxon>
        <taxon>Hyphomicrobiales</taxon>
        <taxon>Bartonellaceae</taxon>
        <taxon>Bartonella</taxon>
    </lineage>
</organism>
<name>A0A2N9Y7Z6_9HYPH</name>
<gene>
    <name evidence="1" type="ORF">CEV08_09180</name>
</gene>
<sequence length="63" mass="7259">MIFNHLPTYEAMEGIAMLLADMSHESVELINRLDVIDIMAVFKAFFAFFSTRQSYQLDNLGQN</sequence>
<accession>A0A2N9Y7Z6</accession>
<evidence type="ECO:0000313" key="2">
    <source>
        <dbReference type="Proteomes" id="UP000230791"/>
    </source>
</evidence>
<evidence type="ECO:0000313" key="1">
    <source>
        <dbReference type="EMBL" id="PIT67829.1"/>
    </source>
</evidence>
<dbReference type="AlphaFoldDB" id="A0A2N9Y7Z6"/>
<protein>
    <submittedName>
        <fullName evidence="1">Uncharacterized protein</fullName>
    </submittedName>
</protein>
<reference evidence="1 2" key="1">
    <citation type="submission" date="2017-06" db="EMBL/GenBank/DDBJ databases">
        <title>Draft genome of Bartonella tribocorum C635.</title>
        <authorList>
            <person name="Hadjadj L."/>
            <person name="Jiyipong T."/>
            <person name="Diene S.M."/>
            <person name="Morand S."/>
            <person name="Rolain J.-M."/>
        </authorList>
    </citation>
    <scope>NUCLEOTIDE SEQUENCE [LARGE SCALE GENOMIC DNA]</scope>
    <source>
        <strain evidence="1 2">C635</strain>
    </source>
</reference>
<dbReference type="EMBL" id="NJPP01000075">
    <property type="protein sequence ID" value="PIT67829.1"/>
    <property type="molecule type" value="Genomic_DNA"/>
</dbReference>
<dbReference type="RefSeq" id="WP_100131282.1">
    <property type="nucleotide sequence ID" value="NZ_CADDYJ010000060.1"/>
</dbReference>
<comment type="caution">
    <text evidence="1">The sequence shown here is derived from an EMBL/GenBank/DDBJ whole genome shotgun (WGS) entry which is preliminary data.</text>
</comment>
<dbReference type="Proteomes" id="UP000230791">
    <property type="component" value="Unassembled WGS sequence"/>
</dbReference>
<proteinExistence type="predicted"/>